<dbReference type="Proteomes" id="UP001236507">
    <property type="component" value="Unassembled WGS sequence"/>
</dbReference>
<dbReference type="RefSeq" id="WP_283343072.1">
    <property type="nucleotide sequence ID" value="NZ_JASHIF010000002.1"/>
</dbReference>
<evidence type="ECO:0000313" key="3">
    <source>
        <dbReference type="EMBL" id="MDI9857758.1"/>
    </source>
</evidence>
<dbReference type="GO" id="GO:0004601">
    <property type="term" value="F:peroxidase activity"/>
    <property type="evidence" value="ECO:0007669"/>
    <property type="project" value="UniProtKB-KW"/>
</dbReference>
<dbReference type="InterPro" id="IPR036938">
    <property type="entry name" value="PAP2/HPO_sf"/>
</dbReference>
<accession>A0ABT6Y3T6</accession>
<evidence type="ECO:0000259" key="2">
    <source>
        <dbReference type="Pfam" id="PF01569"/>
    </source>
</evidence>
<dbReference type="EC" id="1.11.1.-" evidence="3"/>
<keyword evidence="4" id="KW-1185">Reference proteome</keyword>
<sequence length="442" mass="49560">MNISRIFPFFVMALLALQSIAQPKPKANSTLSTTDYVKSLKKITDVMVEDVTGPCAAARYYAYTTLAAWQVNALCEHNTSANQVLSQLRQYPQLGDLKIGESVVADFASIYTLLRMGEELLPSGYLLEKPKLELIQKAQLQLTPKAFAESKILADSVVKRFVKYALKDGYVKTSGYLRYTPINKPGYWQPTPPAYTEAYEPHWRTLRPFVLDSAAQFKPNPPVVYSADPKSEFYALTKEVYEASRNLTKDQLHIANFWDCNPFFLNQKGHISFGTKKISPGGHWMGITGIACTQKKLDLNKTIRTHALVAMTMADAFISCWDEKYRSNRIRPETVINQWIDPAWRAVLQTPPFPEYTSGHSVVSASVATVLTALVGDNFAYTDVVEVEFGVPAREFKSFKHAAQEAAISRLYGGIHFRDSIEDGGKQGENIGEYILKKLALK</sequence>
<dbReference type="EMBL" id="JASHIF010000002">
    <property type="protein sequence ID" value="MDI9857758.1"/>
    <property type="molecule type" value="Genomic_DNA"/>
</dbReference>
<feature type="domain" description="Phosphatidic acid phosphatase type 2/haloperoxidase" evidence="2">
    <location>
        <begin position="308"/>
        <end position="419"/>
    </location>
</feature>
<feature type="chain" id="PRO_5047256406" evidence="1">
    <location>
        <begin position="22"/>
        <end position="442"/>
    </location>
</feature>
<keyword evidence="1" id="KW-0732">Signal</keyword>
<evidence type="ECO:0000313" key="4">
    <source>
        <dbReference type="Proteomes" id="UP001236507"/>
    </source>
</evidence>
<dbReference type="PANTHER" id="PTHR34599">
    <property type="entry name" value="PEROXIDASE-RELATED"/>
    <property type="match status" value="1"/>
</dbReference>
<dbReference type="SUPFAM" id="SSF48317">
    <property type="entry name" value="Acid phosphatase/Vanadium-dependent haloperoxidase"/>
    <property type="match status" value="1"/>
</dbReference>
<comment type="caution">
    <text evidence="3">The sequence shown here is derived from an EMBL/GenBank/DDBJ whole genome shotgun (WGS) entry which is preliminary data.</text>
</comment>
<feature type="signal peptide" evidence="1">
    <location>
        <begin position="1"/>
        <end position="21"/>
    </location>
</feature>
<proteinExistence type="predicted"/>
<dbReference type="InterPro" id="IPR000326">
    <property type="entry name" value="PAP2/HPO"/>
</dbReference>
<name>A0ABT6Y3T6_9BACT</name>
<gene>
    <name evidence="3" type="ORF">QM524_00930</name>
</gene>
<evidence type="ECO:0000256" key="1">
    <source>
        <dbReference type="SAM" id="SignalP"/>
    </source>
</evidence>
<dbReference type="CDD" id="cd03398">
    <property type="entry name" value="PAP2_haloperoxidase"/>
    <property type="match status" value="1"/>
</dbReference>
<reference evidence="3 4" key="1">
    <citation type="submission" date="2023-05" db="EMBL/GenBank/DDBJ databases">
        <title>Novel species of genus Flectobacillus isolated from stream in China.</title>
        <authorList>
            <person name="Lu H."/>
        </authorList>
    </citation>
    <scope>NUCLEOTIDE SEQUENCE [LARGE SCALE GENOMIC DNA]</scope>
    <source>
        <strain evidence="3 4">KCTC 42575</strain>
    </source>
</reference>
<protein>
    <submittedName>
        <fullName evidence="3">Vanadium-dependent haloperoxidase</fullName>
        <ecNumber evidence="3">1.11.1.-</ecNumber>
    </submittedName>
</protein>
<dbReference type="Pfam" id="PF01569">
    <property type="entry name" value="PAP2"/>
    <property type="match status" value="1"/>
</dbReference>
<dbReference type="InterPro" id="IPR052559">
    <property type="entry name" value="V-haloperoxidase"/>
</dbReference>
<keyword evidence="3" id="KW-0575">Peroxidase</keyword>
<dbReference type="Gene3D" id="1.10.606.20">
    <property type="match status" value="1"/>
</dbReference>
<organism evidence="3 4">
    <name type="scientific">Flectobacillus roseus</name>
    <dbReference type="NCBI Taxonomy" id="502259"/>
    <lineage>
        <taxon>Bacteria</taxon>
        <taxon>Pseudomonadati</taxon>
        <taxon>Bacteroidota</taxon>
        <taxon>Cytophagia</taxon>
        <taxon>Cytophagales</taxon>
        <taxon>Flectobacillaceae</taxon>
        <taxon>Flectobacillus</taxon>
    </lineage>
</organism>
<dbReference type="PANTHER" id="PTHR34599:SF2">
    <property type="entry name" value="TRAF-TYPE DOMAIN-CONTAINING PROTEIN"/>
    <property type="match status" value="1"/>
</dbReference>
<keyword evidence="3" id="KW-0560">Oxidoreductase</keyword>